<evidence type="ECO:0000313" key="2">
    <source>
        <dbReference type="Proteomes" id="UP000321513"/>
    </source>
</evidence>
<protein>
    <submittedName>
        <fullName evidence="1">Uncharacterized protein</fullName>
    </submittedName>
</protein>
<gene>
    <name evidence="1" type="ORF">SAE01_45870</name>
</gene>
<dbReference type="EMBL" id="BJYT01000039">
    <property type="protein sequence ID" value="GEO12091.1"/>
    <property type="molecule type" value="Genomic_DNA"/>
</dbReference>
<sequence length="76" mass="9009">MQQIFHKTIGGTSLQFNRLLYPLKYQVKKDNLIEDGTIYELVGQENGSWKTDKELPKWFEEIFERVCEAINSNEQQ</sequence>
<reference evidence="1 2" key="1">
    <citation type="submission" date="2019-07" db="EMBL/GenBank/DDBJ databases">
        <title>Whole genome shotgun sequence of Segetibacter aerophilus NBRC 106135.</title>
        <authorList>
            <person name="Hosoyama A."/>
            <person name="Uohara A."/>
            <person name="Ohji S."/>
            <person name="Ichikawa N."/>
        </authorList>
    </citation>
    <scope>NUCLEOTIDE SEQUENCE [LARGE SCALE GENOMIC DNA]</scope>
    <source>
        <strain evidence="1 2">NBRC 106135</strain>
    </source>
</reference>
<keyword evidence="2" id="KW-1185">Reference proteome</keyword>
<dbReference type="Proteomes" id="UP000321513">
    <property type="component" value="Unassembled WGS sequence"/>
</dbReference>
<comment type="caution">
    <text evidence="1">The sequence shown here is derived from an EMBL/GenBank/DDBJ whole genome shotgun (WGS) entry which is preliminary data.</text>
</comment>
<dbReference type="OrthoDB" id="685873at2"/>
<proteinExistence type="predicted"/>
<accession>A0A512BJE4</accession>
<dbReference type="RefSeq" id="WP_147206222.1">
    <property type="nucleotide sequence ID" value="NZ_BJYT01000039.1"/>
</dbReference>
<evidence type="ECO:0000313" key="1">
    <source>
        <dbReference type="EMBL" id="GEO12091.1"/>
    </source>
</evidence>
<dbReference type="AlphaFoldDB" id="A0A512BJE4"/>
<name>A0A512BJE4_9BACT</name>
<organism evidence="1 2">
    <name type="scientific">Segetibacter aerophilus</name>
    <dbReference type="NCBI Taxonomy" id="670293"/>
    <lineage>
        <taxon>Bacteria</taxon>
        <taxon>Pseudomonadati</taxon>
        <taxon>Bacteroidota</taxon>
        <taxon>Chitinophagia</taxon>
        <taxon>Chitinophagales</taxon>
        <taxon>Chitinophagaceae</taxon>
        <taxon>Segetibacter</taxon>
    </lineage>
</organism>